<dbReference type="RefSeq" id="WP_189940101.1">
    <property type="nucleotide sequence ID" value="NZ_BMSX01000012.1"/>
</dbReference>
<dbReference type="EMBL" id="BMSX01000012">
    <property type="protein sequence ID" value="GGR29211.1"/>
    <property type="molecule type" value="Genomic_DNA"/>
</dbReference>
<evidence type="ECO:0000313" key="2">
    <source>
        <dbReference type="Proteomes" id="UP000658320"/>
    </source>
</evidence>
<dbReference type="AlphaFoldDB" id="A0A918FC14"/>
<reference evidence="1" key="1">
    <citation type="journal article" date="2014" name="Int. J. Syst. Evol. Microbiol.">
        <title>Complete genome sequence of Corynebacterium casei LMG S-19264T (=DSM 44701T), isolated from a smear-ripened cheese.</title>
        <authorList>
            <consortium name="US DOE Joint Genome Institute (JGI-PGF)"/>
            <person name="Walter F."/>
            <person name="Albersmeier A."/>
            <person name="Kalinowski J."/>
            <person name="Ruckert C."/>
        </authorList>
    </citation>
    <scope>NUCLEOTIDE SEQUENCE</scope>
    <source>
        <strain evidence="1">JCM 4346</strain>
    </source>
</reference>
<name>A0A918FC14_9ACTN</name>
<organism evidence="1 2">
    <name type="scientific">Streptomyces aurantiogriseus</name>
    <dbReference type="NCBI Taxonomy" id="66870"/>
    <lineage>
        <taxon>Bacteria</taxon>
        <taxon>Bacillati</taxon>
        <taxon>Actinomycetota</taxon>
        <taxon>Actinomycetes</taxon>
        <taxon>Kitasatosporales</taxon>
        <taxon>Streptomycetaceae</taxon>
        <taxon>Streptomyces</taxon>
    </lineage>
</organism>
<protein>
    <submittedName>
        <fullName evidence="1">Uncharacterized protein</fullName>
    </submittedName>
</protein>
<dbReference type="Proteomes" id="UP000658320">
    <property type="component" value="Unassembled WGS sequence"/>
</dbReference>
<accession>A0A918FC14</accession>
<keyword evidence="2" id="KW-1185">Reference proteome</keyword>
<gene>
    <name evidence="1" type="ORF">GCM10010251_51800</name>
</gene>
<evidence type="ECO:0000313" key="1">
    <source>
        <dbReference type="EMBL" id="GGR29211.1"/>
    </source>
</evidence>
<proteinExistence type="predicted"/>
<sequence>MPTAFTARAGEGRPAEAPACTAVDVLSDAGLRAEAWRGLRGTAGTPR</sequence>
<comment type="caution">
    <text evidence="1">The sequence shown here is derived from an EMBL/GenBank/DDBJ whole genome shotgun (WGS) entry which is preliminary data.</text>
</comment>
<reference evidence="1" key="2">
    <citation type="submission" date="2020-09" db="EMBL/GenBank/DDBJ databases">
        <authorList>
            <person name="Sun Q."/>
            <person name="Ohkuma M."/>
        </authorList>
    </citation>
    <scope>NUCLEOTIDE SEQUENCE</scope>
    <source>
        <strain evidence="1">JCM 4346</strain>
    </source>
</reference>